<dbReference type="KEGG" id="srd:SD10_01400"/>
<dbReference type="InterPro" id="IPR029057">
    <property type="entry name" value="PRTase-like"/>
</dbReference>
<organism evidence="2 3">
    <name type="scientific">Spirosoma radiotolerans</name>
    <dbReference type="NCBI Taxonomy" id="1379870"/>
    <lineage>
        <taxon>Bacteria</taxon>
        <taxon>Pseudomonadati</taxon>
        <taxon>Bacteroidota</taxon>
        <taxon>Cytophagia</taxon>
        <taxon>Cytophagales</taxon>
        <taxon>Cytophagaceae</taxon>
        <taxon>Spirosoma</taxon>
    </lineage>
</organism>
<dbReference type="PANTHER" id="PTHR11608">
    <property type="entry name" value="BIFUNCTIONAL PROTEIN PYRR"/>
    <property type="match status" value="1"/>
</dbReference>
<dbReference type="PATRIC" id="fig|1379870.5.peg.308"/>
<dbReference type="InterPro" id="IPR000836">
    <property type="entry name" value="PRTase_dom"/>
</dbReference>
<dbReference type="CDD" id="cd06223">
    <property type="entry name" value="PRTases_typeI"/>
    <property type="match status" value="1"/>
</dbReference>
<dbReference type="GO" id="GO:0016757">
    <property type="term" value="F:glycosyltransferase activity"/>
    <property type="evidence" value="ECO:0007669"/>
    <property type="project" value="UniProtKB-KW"/>
</dbReference>
<name>A0A0E3ZT70_9BACT</name>
<dbReference type="HOGENOM" id="CLU_094234_2_2_10"/>
<dbReference type="RefSeq" id="WP_046375345.1">
    <property type="nucleotide sequence ID" value="NZ_CP010429.1"/>
</dbReference>
<feature type="domain" description="Phosphoribosyltransferase" evidence="1">
    <location>
        <begin position="9"/>
        <end position="146"/>
    </location>
</feature>
<sequence length="170" mass="18945">MNTVQPTLILNAEQIRQKIRRIAFQIYENNFEEPALLLAGISGEGYVLAQALAKELQTIAPFSVNLLKLNLDKTQLAQPLVQADQPATAYTDTVVIVIDDVLYTGRTLAFSLQPFLAVPVRKLQVAVLVDRNHPRYPVSADYKGYELSTTLTEHVDVVLSDESRMGVYLT</sequence>
<evidence type="ECO:0000313" key="2">
    <source>
        <dbReference type="EMBL" id="AKD53754.1"/>
    </source>
</evidence>
<dbReference type="OrthoDB" id="664757at2"/>
<dbReference type="Gene3D" id="3.40.50.2020">
    <property type="match status" value="1"/>
</dbReference>
<keyword evidence="2" id="KW-0328">Glycosyltransferase</keyword>
<proteinExistence type="predicted"/>
<evidence type="ECO:0000259" key="1">
    <source>
        <dbReference type="Pfam" id="PF00156"/>
    </source>
</evidence>
<dbReference type="AlphaFoldDB" id="A0A0E3ZT70"/>
<dbReference type="STRING" id="1379870.SD10_01400"/>
<accession>A0A0E3ZT70</accession>
<evidence type="ECO:0000313" key="3">
    <source>
        <dbReference type="Proteomes" id="UP000033054"/>
    </source>
</evidence>
<dbReference type="EMBL" id="CP010429">
    <property type="protein sequence ID" value="AKD53754.1"/>
    <property type="molecule type" value="Genomic_DNA"/>
</dbReference>
<reference evidence="2 3" key="1">
    <citation type="journal article" date="2014" name="Curr. Microbiol.">
        <title>Spirosoma radiotolerans sp. nov., a gamma-radiation-resistant bacterium isolated from gamma ray-irradiated soil.</title>
        <authorList>
            <person name="Lee J.J."/>
            <person name="Srinivasan S."/>
            <person name="Lim S."/>
            <person name="Joe M."/>
            <person name="Im S."/>
            <person name="Bae S.I."/>
            <person name="Park K.R."/>
            <person name="Han J.H."/>
            <person name="Park S.H."/>
            <person name="Joo B.M."/>
            <person name="Park S.J."/>
            <person name="Kim M.K."/>
        </authorList>
    </citation>
    <scope>NUCLEOTIDE SEQUENCE [LARGE SCALE GENOMIC DNA]</scope>
    <source>
        <strain evidence="2 3">DG5A</strain>
    </source>
</reference>
<dbReference type="Pfam" id="PF00156">
    <property type="entry name" value="Pribosyltran"/>
    <property type="match status" value="1"/>
</dbReference>
<dbReference type="Proteomes" id="UP000033054">
    <property type="component" value="Chromosome"/>
</dbReference>
<keyword evidence="3" id="KW-1185">Reference proteome</keyword>
<dbReference type="PANTHER" id="PTHR11608:SF0">
    <property type="entry name" value="BIFUNCTIONAL PROTEIN PYRR"/>
    <property type="match status" value="1"/>
</dbReference>
<dbReference type="InterPro" id="IPR050137">
    <property type="entry name" value="PyrR_bifunctional"/>
</dbReference>
<dbReference type="SUPFAM" id="SSF53271">
    <property type="entry name" value="PRTase-like"/>
    <property type="match status" value="1"/>
</dbReference>
<protein>
    <submittedName>
        <fullName evidence="2">Phosphoribosyltransferase</fullName>
    </submittedName>
</protein>
<keyword evidence="2" id="KW-0808">Transferase</keyword>
<gene>
    <name evidence="2" type="ORF">SD10_01400</name>
</gene>